<keyword evidence="2" id="KW-1185">Reference proteome</keyword>
<dbReference type="EMBL" id="SZYD01000014">
    <property type="protein sequence ID" value="KAD4179052.1"/>
    <property type="molecule type" value="Genomic_DNA"/>
</dbReference>
<name>A0A5N6N070_9ASTR</name>
<gene>
    <name evidence="1" type="ORF">E3N88_27643</name>
</gene>
<dbReference type="AlphaFoldDB" id="A0A5N6N070"/>
<reference evidence="1 2" key="1">
    <citation type="submission" date="2019-05" db="EMBL/GenBank/DDBJ databases">
        <title>Mikania micrantha, genome provides insights into the molecular mechanism of rapid growth.</title>
        <authorList>
            <person name="Liu B."/>
        </authorList>
    </citation>
    <scope>NUCLEOTIDE SEQUENCE [LARGE SCALE GENOMIC DNA]</scope>
    <source>
        <strain evidence="1">NLD-2019</strain>
        <tissue evidence="1">Leaf</tissue>
    </source>
</reference>
<proteinExistence type="predicted"/>
<comment type="caution">
    <text evidence="1">The sequence shown here is derived from an EMBL/GenBank/DDBJ whole genome shotgun (WGS) entry which is preliminary data.</text>
</comment>
<sequence length="158" mass="17917">MEEVSLDNLLDRNNVSVLIGHGGRIAFFRVRMSWYDQRIESSRDHQHEYYKLAEMRRVLAVMRRNVQNMKKSTKVADENMFREGNVVELAVIGHPTRQGYNGVSLICSILRAPLALLSCLSSQPHSSGDGAWVSGDLVRVSEANHLIVNDSMRYAILM</sequence>
<dbReference type="PANTHER" id="PTHR48165">
    <property type="entry name" value="BNAC03G44900D PROTEIN"/>
    <property type="match status" value="1"/>
</dbReference>
<accession>A0A5N6N070</accession>
<organism evidence="1 2">
    <name type="scientific">Mikania micrantha</name>
    <name type="common">bitter vine</name>
    <dbReference type="NCBI Taxonomy" id="192012"/>
    <lineage>
        <taxon>Eukaryota</taxon>
        <taxon>Viridiplantae</taxon>
        <taxon>Streptophyta</taxon>
        <taxon>Embryophyta</taxon>
        <taxon>Tracheophyta</taxon>
        <taxon>Spermatophyta</taxon>
        <taxon>Magnoliopsida</taxon>
        <taxon>eudicotyledons</taxon>
        <taxon>Gunneridae</taxon>
        <taxon>Pentapetalae</taxon>
        <taxon>asterids</taxon>
        <taxon>campanulids</taxon>
        <taxon>Asterales</taxon>
        <taxon>Asteraceae</taxon>
        <taxon>Asteroideae</taxon>
        <taxon>Heliantheae alliance</taxon>
        <taxon>Eupatorieae</taxon>
        <taxon>Mikania</taxon>
    </lineage>
</organism>
<dbReference type="OrthoDB" id="1857384at2759"/>
<dbReference type="PANTHER" id="PTHR48165:SF1">
    <property type="entry name" value="TRANSMEMBRANE PROTEIN"/>
    <property type="match status" value="1"/>
</dbReference>
<protein>
    <submittedName>
        <fullName evidence="1">Uncharacterized protein</fullName>
    </submittedName>
</protein>
<dbReference type="Proteomes" id="UP000326396">
    <property type="component" value="Linkage Group LG4"/>
</dbReference>
<evidence type="ECO:0000313" key="1">
    <source>
        <dbReference type="EMBL" id="KAD4179052.1"/>
    </source>
</evidence>
<evidence type="ECO:0000313" key="2">
    <source>
        <dbReference type="Proteomes" id="UP000326396"/>
    </source>
</evidence>